<dbReference type="EMBL" id="BARU01003223">
    <property type="protein sequence ID" value="GAH21671.1"/>
    <property type="molecule type" value="Genomic_DNA"/>
</dbReference>
<reference evidence="1" key="1">
    <citation type="journal article" date="2014" name="Front. Microbiol.">
        <title>High frequency of phylogenetically diverse reductive dehalogenase-homologous genes in deep subseafloor sedimentary metagenomes.</title>
        <authorList>
            <person name="Kawai M."/>
            <person name="Futagami T."/>
            <person name="Toyoda A."/>
            <person name="Takaki Y."/>
            <person name="Nishi S."/>
            <person name="Hori S."/>
            <person name="Arai W."/>
            <person name="Tsubouchi T."/>
            <person name="Morono Y."/>
            <person name="Uchiyama I."/>
            <person name="Ito T."/>
            <person name="Fujiyama A."/>
            <person name="Inagaki F."/>
            <person name="Takami H."/>
        </authorList>
    </citation>
    <scope>NUCLEOTIDE SEQUENCE</scope>
    <source>
        <strain evidence="1">Expedition CK06-06</strain>
    </source>
</reference>
<protein>
    <submittedName>
        <fullName evidence="1">Uncharacterized protein</fullName>
    </submittedName>
</protein>
<sequence>KRGELDEIDGQKKWIAAQYQSAKDLIMRWTKIKLAMNESNLKTIIEFEGEKFSVAEAILFKQNLYEMKYNLLNSFKPDTGLNQIRIHMGNIGRLELTEEELSAINMVPELMYDEAEMIKAKEDLLNLYSFIDALIEKSNHNTFITI</sequence>
<feature type="non-terminal residue" evidence="1">
    <location>
        <position position="1"/>
    </location>
</feature>
<dbReference type="AlphaFoldDB" id="X1DL89"/>
<comment type="caution">
    <text evidence="1">The sequence shown here is derived from an EMBL/GenBank/DDBJ whole genome shotgun (WGS) entry which is preliminary data.</text>
</comment>
<gene>
    <name evidence="1" type="ORF">S03H2_07106</name>
</gene>
<proteinExistence type="predicted"/>
<organism evidence="1">
    <name type="scientific">marine sediment metagenome</name>
    <dbReference type="NCBI Taxonomy" id="412755"/>
    <lineage>
        <taxon>unclassified sequences</taxon>
        <taxon>metagenomes</taxon>
        <taxon>ecological metagenomes</taxon>
    </lineage>
</organism>
<evidence type="ECO:0000313" key="1">
    <source>
        <dbReference type="EMBL" id="GAH21671.1"/>
    </source>
</evidence>
<accession>X1DL89</accession>
<name>X1DL89_9ZZZZ</name>